<dbReference type="PANTHER" id="PTHR48104:SF30">
    <property type="entry name" value="METACASPASE-1"/>
    <property type="match status" value="1"/>
</dbReference>
<dbReference type="Proteomes" id="UP000309340">
    <property type="component" value="Unassembled WGS sequence"/>
</dbReference>
<dbReference type="GO" id="GO:0006915">
    <property type="term" value="P:apoptotic process"/>
    <property type="evidence" value="ECO:0007669"/>
    <property type="project" value="UniProtKB-KW"/>
</dbReference>
<evidence type="ECO:0000256" key="5">
    <source>
        <dbReference type="ARBA" id="ARBA00022807"/>
    </source>
</evidence>
<dbReference type="Gene3D" id="3.40.50.1820">
    <property type="entry name" value="alpha/beta hydrolase"/>
    <property type="match status" value="1"/>
</dbReference>
<dbReference type="GO" id="GO:0004197">
    <property type="term" value="F:cysteine-type endopeptidase activity"/>
    <property type="evidence" value="ECO:0007669"/>
    <property type="project" value="InterPro"/>
</dbReference>
<dbReference type="CDD" id="cd00085">
    <property type="entry name" value="HNHc"/>
    <property type="match status" value="1"/>
</dbReference>
<dbReference type="EMBL" id="NAJQ01000040">
    <property type="protein sequence ID" value="TKA82107.1"/>
    <property type="molecule type" value="Genomic_DNA"/>
</dbReference>
<comment type="similarity">
    <text evidence="1">Belongs to the type-B carboxylesterase/lipase family.</text>
</comment>
<dbReference type="InterPro" id="IPR011600">
    <property type="entry name" value="Pept_C14_caspase"/>
</dbReference>
<dbReference type="InterPro" id="IPR003615">
    <property type="entry name" value="HNH_nuc"/>
</dbReference>
<evidence type="ECO:0000256" key="7">
    <source>
        <dbReference type="SAM" id="MobiDB-lite"/>
    </source>
</evidence>
<dbReference type="InterPro" id="IPR050452">
    <property type="entry name" value="Metacaspase"/>
</dbReference>
<dbReference type="SUPFAM" id="SSF52129">
    <property type="entry name" value="Caspase-like"/>
    <property type="match status" value="1"/>
</dbReference>
<evidence type="ECO:0000259" key="8">
    <source>
        <dbReference type="Pfam" id="PF00135"/>
    </source>
</evidence>
<protein>
    <submittedName>
        <fullName evidence="10">Uncharacterized protein</fullName>
    </submittedName>
</protein>
<evidence type="ECO:0000256" key="4">
    <source>
        <dbReference type="ARBA" id="ARBA00022801"/>
    </source>
</evidence>
<evidence type="ECO:0000256" key="3">
    <source>
        <dbReference type="ARBA" id="ARBA00022703"/>
    </source>
</evidence>
<dbReference type="InterPro" id="IPR002018">
    <property type="entry name" value="CarbesteraseB"/>
</dbReference>
<feature type="compositionally biased region" description="Basic residues" evidence="7">
    <location>
        <begin position="33"/>
        <end position="42"/>
    </location>
</feature>
<dbReference type="InterPro" id="IPR019819">
    <property type="entry name" value="Carboxylesterase_B_CS"/>
</dbReference>
<evidence type="ECO:0000259" key="9">
    <source>
        <dbReference type="Pfam" id="PF00656"/>
    </source>
</evidence>
<keyword evidence="5" id="KW-0788">Thiol protease</keyword>
<comment type="similarity">
    <text evidence="2">Belongs to the peptidase C14B family.</text>
</comment>
<evidence type="ECO:0000256" key="6">
    <source>
        <dbReference type="ARBA" id="ARBA00023145"/>
    </source>
</evidence>
<dbReference type="GO" id="GO:0006508">
    <property type="term" value="P:proteolysis"/>
    <property type="evidence" value="ECO:0007669"/>
    <property type="project" value="InterPro"/>
</dbReference>
<evidence type="ECO:0000313" key="10">
    <source>
        <dbReference type="EMBL" id="TKA82107.1"/>
    </source>
</evidence>
<dbReference type="SUPFAM" id="SSF53474">
    <property type="entry name" value="alpha/beta-Hydrolases"/>
    <property type="match status" value="1"/>
</dbReference>
<dbReference type="OrthoDB" id="408631at2759"/>
<keyword evidence="5" id="KW-0645">Protease</keyword>
<gene>
    <name evidence="10" type="ORF">B0A55_01826</name>
</gene>
<name>A0A4U0XYS1_9PEZI</name>
<sequence length="1159" mass="126738">MTPTILLPRVASFEAFRDKLSTTVIAKLAPHPKGSKKRAVKGRKNEIKPVVKPQTNNDDEGDAGELSDFVEFLAEEIFASLPADLRSLSYAAVQDDASLKTKYEVPLDTLLLDSIIDHLPPPTADSLQTYGLINDPSDLDHFLEPILESYIATNTSPPPEYTPALTATRPPGCEICGREHLPLTYHHLIPRQMHAKAVKRGWHREWELNKVAWLCRACHSYLHKIATNEELARELYSVELVLEREDVVKWANWPQQYQAPPQQYPPYSGPSPQPAYNGGYGAPPPPPQYGGGYGNGYQQTPPPQGHGSAPPSGYQQGGYQQAPQAQGQPPPPPQAMQTFGNGAPHGYQFQYSNCTGRRKALLIGINYFSQRGQLRGCINDVKNMSTYLNQYFGYKREDMVILTDDQQNAMSQPTKANILRAMHWLVKDARPNDSLFFHYSGHGGQTKDLDGDEDDGYDEVIYPVDFRQAGHIVDDEMHRIMVQTLQPGVRLTAIFDSCHSGSALDLPYIYSTQGVLKEPNLAKEAGQGLLSIVSSYARGDLGSVASTALGFFKKATSGNDTYERNMRTKTSPADVIMWSGSKDDQTSQDANIAGQATGAMSWAFIAALKKNPQQSYVQLLNSIREELEGKYTQKPQLSCSHPLDTNILLPIVDLGYELHQASLYNMTGGFYNFSNIRYAAPPTGENRFRAPQLPATNRSVVQTGLPARICPQADPAWLLIAETYIPEYLAGQTVFNTSSFNLSSSSGGGLPVQDPRTTEDCLFLDVVVPEAIFNNAGKGYGAPVLVVQSESNGGEGVIYVSMNYRLGAFGWLSGPTLQANGDANAGLLDQRLALEWVQAHIASFGGDPNRVTVFGESAGGGSIMHQITAYGGNKGPVPFQQAVPQSPGFAPLVSNQQQEQALTTFLALANVSTIEQARQLPFETLLVANIIQVGGSQYGSFTYGPSVDGNFVPALPGELLLHGQYDKSLRIMVGHNADEGLLFTSPFIQNNSAFAAQVVAELPTLAAYPQTVEYITNVLYPPTFDGSQAMGYTNQIGRTAALVSELIFTCNTFYLDKAYGNKTYSYFFTVPPALHGNDIPYTYYNGASASVASVQVAIAMQKYITHFAETGSPNEAGVPYFVMYGQNATIQDLNITGVSEIMDPTANARCNWWQKALYV</sequence>
<dbReference type="PROSITE" id="PS00941">
    <property type="entry name" value="CARBOXYLESTERASE_B_2"/>
    <property type="match status" value="1"/>
</dbReference>
<dbReference type="PANTHER" id="PTHR48104">
    <property type="entry name" value="METACASPASE-4"/>
    <property type="match status" value="1"/>
</dbReference>
<feature type="compositionally biased region" description="Low complexity" evidence="7">
    <location>
        <begin position="309"/>
        <end position="327"/>
    </location>
</feature>
<dbReference type="InterPro" id="IPR019826">
    <property type="entry name" value="Carboxylesterase_B_AS"/>
</dbReference>
<dbReference type="PROSITE" id="PS00122">
    <property type="entry name" value="CARBOXYLESTERASE_B_1"/>
    <property type="match status" value="1"/>
</dbReference>
<feature type="compositionally biased region" description="Pro residues" evidence="7">
    <location>
        <begin position="262"/>
        <end position="273"/>
    </location>
</feature>
<dbReference type="InterPro" id="IPR029058">
    <property type="entry name" value="AB_hydrolase_fold"/>
</dbReference>
<evidence type="ECO:0000256" key="1">
    <source>
        <dbReference type="ARBA" id="ARBA00005964"/>
    </source>
</evidence>
<dbReference type="GO" id="GO:0005737">
    <property type="term" value="C:cytoplasm"/>
    <property type="evidence" value="ECO:0007669"/>
    <property type="project" value="TreeGrafter"/>
</dbReference>
<feature type="domain" description="Peptidase C14 caspase" evidence="9">
    <location>
        <begin position="357"/>
        <end position="643"/>
    </location>
</feature>
<keyword evidence="6" id="KW-0865">Zymogen</keyword>
<comment type="caution">
    <text evidence="10">The sequence shown here is derived from an EMBL/GenBank/DDBJ whole genome shotgun (WGS) entry which is preliminary data.</text>
</comment>
<accession>A0A4U0XYS1</accession>
<dbReference type="InterPro" id="IPR029030">
    <property type="entry name" value="Caspase-like_dom_sf"/>
</dbReference>
<organism evidence="10 11">
    <name type="scientific">Friedmanniomyces simplex</name>
    <dbReference type="NCBI Taxonomy" id="329884"/>
    <lineage>
        <taxon>Eukaryota</taxon>
        <taxon>Fungi</taxon>
        <taxon>Dikarya</taxon>
        <taxon>Ascomycota</taxon>
        <taxon>Pezizomycotina</taxon>
        <taxon>Dothideomycetes</taxon>
        <taxon>Dothideomycetidae</taxon>
        <taxon>Mycosphaerellales</taxon>
        <taxon>Teratosphaeriaceae</taxon>
        <taxon>Friedmanniomyces</taxon>
    </lineage>
</organism>
<feature type="region of interest" description="Disordered" evidence="7">
    <location>
        <begin position="260"/>
        <end position="342"/>
    </location>
</feature>
<keyword evidence="3" id="KW-0053">Apoptosis</keyword>
<dbReference type="STRING" id="329884.A0A4U0XYS1"/>
<dbReference type="Pfam" id="PF00135">
    <property type="entry name" value="COesterase"/>
    <property type="match status" value="1"/>
</dbReference>
<evidence type="ECO:0000256" key="2">
    <source>
        <dbReference type="ARBA" id="ARBA00009005"/>
    </source>
</evidence>
<reference evidence="10 11" key="1">
    <citation type="submission" date="2017-03" db="EMBL/GenBank/DDBJ databases">
        <title>Genomes of endolithic fungi from Antarctica.</title>
        <authorList>
            <person name="Coleine C."/>
            <person name="Masonjones S."/>
            <person name="Stajich J.E."/>
        </authorList>
    </citation>
    <scope>NUCLEOTIDE SEQUENCE [LARGE SCALE GENOMIC DNA]</scope>
    <source>
        <strain evidence="10 11">CCFEE 5184</strain>
    </source>
</reference>
<feature type="domain" description="Carboxylesterase type B" evidence="8">
    <location>
        <begin position="669"/>
        <end position="1153"/>
    </location>
</feature>
<keyword evidence="4" id="KW-0378">Hydrolase</keyword>
<feature type="region of interest" description="Disordered" evidence="7">
    <location>
        <begin position="31"/>
        <end position="63"/>
    </location>
</feature>
<keyword evidence="11" id="KW-1185">Reference proteome</keyword>
<dbReference type="AlphaFoldDB" id="A0A4U0XYS1"/>
<evidence type="ECO:0000313" key="11">
    <source>
        <dbReference type="Proteomes" id="UP000309340"/>
    </source>
</evidence>
<dbReference type="Gene3D" id="3.40.50.12660">
    <property type="match status" value="1"/>
</dbReference>
<proteinExistence type="inferred from homology"/>
<dbReference type="Pfam" id="PF00656">
    <property type="entry name" value="Peptidase_C14"/>
    <property type="match status" value="1"/>
</dbReference>